<dbReference type="Proteomes" id="UP001341840">
    <property type="component" value="Unassembled WGS sequence"/>
</dbReference>
<dbReference type="Gene3D" id="3.40.50.300">
    <property type="entry name" value="P-loop containing nucleotide triphosphate hydrolases"/>
    <property type="match status" value="1"/>
</dbReference>
<dbReference type="InterPro" id="IPR000157">
    <property type="entry name" value="TIR_dom"/>
</dbReference>
<dbReference type="SUPFAM" id="SSF52540">
    <property type="entry name" value="P-loop containing nucleoside triphosphate hydrolases"/>
    <property type="match status" value="1"/>
</dbReference>
<evidence type="ECO:0000313" key="2">
    <source>
        <dbReference type="EMBL" id="MED6140366.1"/>
    </source>
</evidence>
<dbReference type="InterPro" id="IPR027417">
    <property type="entry name" value="P-loop_NTPase"/>
</dbReference>
<name>A0ABU6SWE4_9FABA</name>
<reference evidence="2 3" key="1">
    <citation type="journal article" date="2023" name="Plants (Basel)">
        <title>Bridging the Gap: Combining Genomics and Transcriptomics Approaches to Understand Stylosanthes scabra, an Orphan Legume from the Brazilian Caatinga.</title>
        <authorList>
            <person name="Ferreira-Neto J.R.C."/>
            <person name="da Silva M.D."/>
            <person name="Binneck E."/>
            <person name="de Melo N.F."/>
            <person name="da Silva R.H."/>
            <person name="de Melo A.L.T.M."/>
            <person name="Pandolfi V."/>
            <person name="Bustamante F.O."/>
            <person name="Brasileiro-Vidal A.C."/>
            <person name="Benko-Iseppon A.M."/>
        </authorList>
    </citation>
    <scope>NUCLEOTIDE SEQUENCE [LARGE SCALE GENOMIC DNA]</scope>
    <source>
        <tissue evidence="2">Leaves</tissue>
    </source>
</reference>
<dbReference type="InterPro" id="IPR002182">
    <property type="entry name" value="NB-ARC"/>
</dbReference>
<keyword evidence="3" id="KW-1185">Reference proteome</keyword>
<dbReference type="PROSITE" id="PS50104">
    <property type="entry name" value="TIR"/>
    <property type="match status" value="1"/>
</dbReference>
<dbReference type="Pfam" id="PF01582">
    <property type="entry name" value="TIR"/>
    <property type="match status" value="1"/>
</dbReference>
<proteinExistence type="predicted"/>
<dbReference type="PRINTS" id="PR00364">
    <property type="entry name" value="DISEASERSIST"/>
</dbReference>
<dbReference type="Pfam" id="PF00931">
    <property type="entry name" value="NB-ARC"/>
    <property type="match status" value="1"/>
</dbReference>
<comment type="caution">
    <text evidence="2">The sequence shown here is derived from an EMBL/GenBank/DDBJ whole genome shotgun (WGS) entry which is preliminary data.</text>
</comment>
<sequence>MANPVDEHSATKSSNKHDVFLSFRGKDTRYTFTGYLYDALCRKGIKVFMDDENLRIGDTIRPQLLQAIEESKISFIVFSENYADSTWCLDELDKILECKKEKNQLVFPIFYRVEPSDVRHQKNRYAQAMAAHENRFGYDSEKVQKWKEALSQASNMKGYHLKQGYEFKFIQDIVSKAASKVSAKLLPIEEHIVGLQSRVARLKALVDIESDKKTFMLGIVGSGGIGKTTIAKVLYNSICHHFEGACFLFDVRKASNQDKGTVGLQKMLLSNILEEGKIKLGSVHEGISVMKERLCTKRVLIVLDDVDRMDQLQELAGGCPWFGPGSRIIITTRTKHLLSRRHIRKIYEMAMLNKSESL</sequence>
<organism evidence="2 3">
    <name type="scientific">Stylosanthes scabra</name>
    <dbReference type="NCBI Taxonomy" id="79078"/>
    <lineage>
        <taxon>Eukaryota</taxon>
        <taxon>Viridiplantae</taxon>
        <taxon>Streptophyta</taxon>
        <taxon>Embryophyta</taxon>
        <taxon>Tracheophyta</taxon>
        <taxon>Spermatophyta</taxon>
        <taxon>Magnoliopsida</taxon>
        <taxon>eudicotyledons</taxon>
        <taxon>Gunneridae</taxon>
        <taxon>Pentapetalae</taxon>
        <taxon>rosids</taxon>
        <taxon>fabids</taxon>
        <taxon>Fabales</taxon>
        <taxon>Fabaceae</taxon>
        <taxon>Papilionoideae</taxon>
        <taxon>50 kb inversion clade</taxon>
        <taxon>dalbergioids sensu lato</taxon>
        <taxon>Dalbergieae</taxon>
        <taxon>Pterocarpus clade</taxon>
        <taxon>Stylosanthes</taxon>
    </lineage>
</organism>
<dbReference type="PANTHER" id="PTHR11017:SF587">
    <property type="entry name" value="NB-ARC DOMAIN PROTEIN"/>
    <property type="match status" value="1"/>
</dbReference>
<gene>
    <name evidence="2" type="ORF">PIB30_092452</name>
</gene>
<dbReference type="EMBL" id="JASCZI010062322">
    <property type="protein sequence ID" value="MED6140366.1"/>
    <property type="molecule type" value="Genomic_DNA"/>
</dbReference>
<protein>
    <recommendedName>
        <fullName evidence="1">TIR domain-containing protein</fullName>
    </recommendedName>
</protein>
<dbReference type="SUPFAM" id="SSF52200">
    <property type="entry name" value="Toll/Interleukin receptor TIR domain"/>
    <property type="match status" value="1"/>
</dbReference>
<dbReference type="PANTHER" id="PTHR11017">
    <property type="entry name" value="LEUCINE-RICH REPEAT-CONTAINING PROTEIN"/>
    <property type="match status" value="1"/>
</dbReference>
<feature type="domain" description="TIR" evidence="1">
    <location>
        <begin position="15"/>
        <end position="181"/>
    </location>
</feature>
<dbReference type="Gene3D" id="3.40.50.10140">
    <property type="entry name" value="Toll/interleukin-1 receptor homology (TIR) domain"/>
    <property type="match status" value="1"/>
</dbReference>
<dbReference type="InterPro" id="IPR035897">
    <property type="entry name" value="Toll_tir_struct_dom_sf"/>
</dbReference>
<evidence type="ECO:0000259" key="1">
    <source>
        <dbReference type="PROSITE" id="PS50104"/>
    </source>
</evidence>
<dbReference type="SMART" id="SM00255">
    <property type="entry name" value="TIR"/>
    <property type="match status" value="1"/>
</dbReference>
<accession>A0ABU6SWE4</accession>
<dbReference type="InterPro" id="IPR044974">
    <property type="entry name" value="Disease_R_plants"/>
</dbReference>
<evidence type="ECO:0000313" key="3">
    <source>
        <dbReference type="Proteomes" id="UP001341840"/>
    </source>
</evidence>